<dbReference type="SMART" id="SM01052">
    <property type="entry name" value="CAP_GLY"/>
    <property type="match status" value="1"/>
</dbReference>
<keyword evidence="3" id="KW-0175">Coiled coil</keyword>
<dbReference type="Gene3D" id="1.20.870.10">
    <property type="entry name" value="Son of sevenless (SoS) protein Chain: S domain 1"/>
    <property type="match status" value="1"/>
</dbReference>
<keyword evidence="1 2" id="KW-0344">Guanine-nucleotide releasing factor</keyword>
<dbReference type="PROSITE" id="PS00845">
    <property type="entry name" value="CAP_GLY_1"/>
    <property type="match status" value="1"/>
</dbReference>
<dbReference type="GO" id="GO:0005085">
    <property type="term" value="F:guanyl-nucleotide exchange factor activity"/>
    <property type="evidence" value="ECO:0007669"/>
    <property type="project" value="UniProtKB-KW"/>
</dbReference>
<dbReference type="GO" id="GO:0007265">
    <property type="term" value="P:Ras protein signal transduction"/>
    <property type="evidence" value="ECO:0007669"/>
    <property type="project" value="TreeGrafter"/>
</dbReference>
<reference evidence="8" key="1">
    <citation type="submission" date="2022-08" db="EMBL/GenBank/DDBJ databases">
        <title>Novel sulphate-reducing endosymbionts in the free-living metamonad Anaeramoeba.</title>
        <authorList>
            <person name="Jerlstrom-Hultqvist J."/>
            <person name="Cepicka I."/>
            <person name="Gallot-Lavallee L."/>
            <person name="Salas-Leiva D."/>
            <person name="Curtis B.A."/>
            <person name="Zahonova K."/>
            <person name="Pipaliya S."/>
            <person name="Dacks J."/>
            <person name="Roger A.J."/>
        </authorList>
    </citation>
    <scope>NUCLEOTIDE SEQUENCE</scope>
    <source>
        <strain evidence="8">Busselton2</strain>
    </source>
</reference>
<comment type="caution">
    <text evidence="8">The sequence shown here is derived from an EMBL/GenBank/DDBJ whole genome shotgun (WGS) entry which is preliminary data.</text>
</comment>
<dbReference type="InterPro" id="IPR036964">
    <property type="entry name" value="RASGEF_cat_dom_sf"/>
</dbReference>
<dbReference type="EMBL" id="JANTQA010000060">
    <property type="protein sequence ID" value="KAJ3428068.1"/>
    <property type="molecule type" value="Genomic_DNA"/>
</dbReference>
<dbReference type="InterPro" id="IPR023578">
    <property type="entry name" value="Ras_GEF_dom_sf"/>
</dbReference>
<dbReference type="GO" id="GO:0005886">
    <property type="term" value="C:plasma membrane"/>
    <property type="evidence" value="ECO:0007669"/>
    <property type="project" value="TreeGrafter"/>
</dbReference>
<dbReference type="PROSITE" id="PS50245">
    <property type="entry name" value="CAP_GLY_2"/>
    <property type="match status" value="1"/>
</dbReference>
<dbReference type="Pfam" id="PF01302">
    <property type="entry name" value="CAP_GLY"/>
    <property type="match status" value="1"/>
</dbReference>
<evidence type="ECO:0000256" key="4">
    <source>
        <dbReference type="SAM" id="MobiDB-lite"/>
    </source>
</evidence>
<feature type="domain" description="N-terminal Ras-GEF" evidence="6">
    <location>
        <begin position="500"/>
        <end position="626"/>
    </location>
</feature>
<feature type="domain" description="Ras-GEF" evidence="5">
    <location>
        <begin position="663"/>
        <end position="889"/>
    </location>
</feature>
<feature type="domain" description="CAP-Gly" evidence="7">
    <location>
        <begin position="23"/>
        <end position="65"/>
    </location>
</feature>
<dbReference type="InterPro" id="IPR001895">
    <property type="entry name" value="RASGEF_cat_dom"/>
</dbReference>
<evidence type="ECO:0000259" key="5">
    <source>
        <dbReference type="PROSITE" id="PS50009"/>
    </source>
</evidence>
<dbReference type="InterPro" id="IPR000651">
    <property type="entry name" value="Ras-like_Gua-exchang_fac_N"/>
</dbReference>
<gene>
    <name evidence="8" type="ORF">M0812_25700</name>
</gene>
<feature type="coiled-coil region" evidence="3">
    <location>
        <begin position="288"/>
        <end position="315"/>
    </location>
</feature>
<name>A0AAV7YE42_9EUKA</name>
<evidence type="ECO:0000256" key="1">
    <source>
        <dbReference type="ARBA" id="ARBA00022658"/>
    </source>
</evidence>
<dbReference type="Pfam" id="PF00617">
    <property type="entry name" value="RasGEF"/>
    <property type="match status" value="1"/>
</dbReference>
<accession>A0AAV7YE42</accession>
<dbReference type="PROSITE" id="PS50009">
    <property type="entry name" value="RASGEF_CAT"/>
    <property type="match status" value="1"/>
</dbReference>
<dbReference type="SUPFAM" id="SSF74924">
    <property type="entry name" value="Cap-Gly domain"/>
    <property type="match status" value="1"/>
</dbReference>
<evidence type="ECO:0000313" key="9">
    <source>
        <dbReference type="Proteomes" id="UP001146793"/>
    </source>
</evidence>
<protein>
    <submittedName>
        <fullName evidence="8">Guanine nucleotide exchange factor</fullName>
    </submittedName>
</protein>
<dbReference type="PANTHER" id="PTHR23113:SF366">
    <property type="entry name" value="RAS GUANINE NUCLEOTIDE EXCHANGE FACTOR R"/>
    <property type="match status" value="1"/>
</dbReference>
<dbReference type="PROSITE" id="PS50212">
    <property type="entry name" value="RASGEF_NTER"/>
    <property type="match status" value="1"/>
</dbReference>
<dbReference type="InterPro" id="IPR008937">
    <property type="entry name" value="Ras-like_GEF"/>
</dbReference>
<evidence type="ECO:0000259" key="7">
    <source>
        <dbReference type="PROSITE" id="PS50245"/>
    </source>
</evidence>
<dbReference type="SMART" id="SM00147">
    <property type="entry name" value="RasGEF"/>
    <property type="match status" value="1"/>
</dbReference>
<evidence type="ECO:0000259" key="6">
    <source>
        <dbReference type="PROSITE" id="PS50212"/>
    </source>
</evidence>
<dbReference type="AlphaFoldDB" id="A0AAV7YE42"/>
<proteinExistence type="predicted"/>
<feature type="coiled-coil region" evidence="3">
    <location>
        <begin position="201"/>
        <end position="245"/>
    </location>
</feature>
<dbReference type="Pfam" id="PF00618">
    <property type="entry name" value="RasGEF_N"/>
    <property type="match status" value="1"/>
</dbReference>
<dbReference type="InterPro" id="IPR000938">
    <property type="entry name" value="CAP-Gly_domain"/>
</dbReference>
<feature type="coiled-coil region" evidence="3">
    <location>
        <begin position="117"/>
        <end position="177"/>
    </location>
</feature>
<evidence type="ECO:0000256" key="2">
    <source>
        <dbReference type="PROSITE-ProRule" id="PRU00168"/>
    </source>
</evidence>
<sequence>MDNLEIGRQLIVDGQKATVRFIGTTNFAEGNWVGLELTKPKGNNNGTIGGVEYFRCQPNSGLFIRSEYLKLNKSKSKTNPKTKTKTNSLNVRGSLKNMGDFSDLSLQRTIYLHSKSLDFLVEDQKQLTKEIESLETKLKENGIDNSVLKEIEEEQQLEKIIQQLELVNNEIQHNDQQIEYFESGLEKIQKDTKKDTLQPKIDQVNKVNKKLEKSEQSLSNEKQKMKLLKERNDSLQIDLKFAKSTGERQIQKLNQKIAKREKLITYLELQRKNLIKQLSSPSTIVTNSENLKKEIKFLEKELEETKKELAFTEEKTEQTKPLLPLVAFSKDKPEWIPILLRRNPKILHMRERLKVFTKKLSFSRFYQTSKSEKSELINSNFVLSLIIQHYAKEGKKSLVDFLKKKFSITIPETLFKNENKIESDLYSIVRLVLKTNDILFRTSFRRESDKDIDEEQEEIETLRLDSKDVSIWDEPPDNKDNIVFDEKEKKKLGLNFSRNILETVISANINKLIEILTWWQASDSEYIRVFLTTHRSFMTSEYLLLKLFQRYQVPATREGTKQAEWDKRKKLIQLRVFSVLRTWILEYFEQFTPTMIRMIENFSAQVMARSHPSHPKQLQKLIQKKKQKTRQKDKHKIQFSEPPPKPRVPKNIFSKNLQLSQIDELEFARQLTLYIHKLFLKVDSTELLAAAISRQFSVEHSPHLLKLKNIFNQQLGYFVWEILKHEKPRDRVKEITRVIKIGEYLYNFHNLESLFAVVAALKHKSIQSLDANMSEVPKNSLKLFNLFKKITNPDSNYASSRRFLQKYTSGSIPYHGMYVSLMREFHKGSQDDIEGRINLTKRRLLFNVIEDVKSYHSRKYNFQKVKQIQVLFDKLEEPKNKQELLIRSNYLQNGSEKKSHQN</sequence>
<dbReference type="SUPFAM" id="SSF48366">
    <property type="entry name" value="Ras GEF"/>
    <property type="match status" value="1"/>
</dbReference>
<dbReference type="PANTHER" id="PTHR23113">
    <property type="entry name" value="GUANINE NUCLEOTIDE EXCHANGE FACTOR"/>
    <property type="match status" value="1"/>
</dbReference>
<evidence type="ECO:0000313" key="8">
    <source>
        <dbReference type="EMBL" id="KAJ3428068.1"/>
    </source>
</evidence>
<feature type="region of interest" description="Disordered" evidence="4">
    <location>
        <begin position="626"/>
        <end position="646"/>
    </location>
</feature>
<dbReference type="CDD" id="cd06224">
    <property type="entry name" value="REM"/>
    <property type="match status" value="1"/>
</dbReference>
<organism evidence="8 9">
    <name type="scientific">Anaeramoeba flamelloides</name>
    <dbReference type="NCBI Taxonomy" id="1746091"/>
    <lineage>
        <taxon>Eukaryota</taxon>
        <taxon>Metamonada</taxon>
        <taxon>Anaeramoebidae</taxon>
        <taxon>Anaeramoeba</taxon>
    </lineage>
</organism>
<dbReference type="Gene3D" id="1.10.840.10">
    <property type="entry name" value="Ras guanine-nucleotide exchange factors catalytic domain"/>
    <property type="match status" value="1"/>
</dbReference>
<dbReference type="Gene3D" id="2.30.30.190">
    <property type="entry name" value="CAP Gly-rich-like domain"/>
    <property type="match status" value="1"/>
</dbReference>
<feature type="compositionally biased region" description="Basic residues" evidence="4">
    <location>
        <begin position="626"/>
        <end position="637"/>
    </location>
</feature>
<dbReference type="InterPro" id="IPR036859">
    <property type="entry name" value="CAP-Gly_dom_sf"/>
</dbReference>
<evidence type="ECO:0000256" key="3">
    <source>
        <dbReference type="SAM" id="Coils"/>
    </source>
</evidence>
<dbReference type="SMART" id="SM00229">
    <property type="entry name" value="RasGEFN"/>
    <property type="match status" value="1"/>
</dbReference>
<dbReference type="Proteomes" id="UP001146793">
    <property type="component" value="Unassembled WGS sequence"/>
</dbReference>